<keyword evidence="5" id="KW-1185">Reference proteome</keyword>
<dbReference type="PANTHER" id="PTHR10434">
    <property type="entry name" value="1-ACYL-SN-GLYCEROL-3-PHOSPHATE ACYLTRANSFERASE"/>
    <property type="match status" value="1"/>
</dbReference>
<organism evidence="4 5">
    <name type="scientific">Streptomyces pratens</name>
    <dbReference type="NCBI Taxonomy" id="887456"/>
    <lineage>
        <taxon>Bacteria</taxon>
        <taxon>Bacillati</taxon>
        <taxon>Actinomycetota</taxon>
        <taxon>Actinomycetes</taxon>
        <taxon>Kitasatosporales</taxon>
        <taxon>Streptomycetaceae</taxon>
        <taxon>Streptomyces</taxon>
    </lineage>
</organism>
<evidence type="ECO:0000313" key="5">
    <source>
        <dbReference type="Proteomes" id="UP001596242"/>
    </source>
</evidence>
<dbReference type="Pfam" id="PF01553">
    <property type="entry name" value="Acyltransferase"/>
    <property type="match status" value="1"/>
</dbReference>
<keyword evidence="2 4" id="KW-0012">Acyltransferase</keyword>
<evidence type="ECO:0000256" key="1">
    <source>
        <dbReference type="ARBA" id="ARBA00022679"/>
    </source>
</evidence>
<accession>A0ABW1LVK6</accession>
<dbReference type="SMART" id="SM00563">
    <property type="entry name" value="PlsC"/>
    <property type="match status" value="1"/>
</dbReference>
<keyword evidence="1" id="KW-0808">Transferase</keyword>
<evidence type="ECO:0000259" key="3">
    <source>
        <dbReference type="SMART" id="SM00563"/>
    </source>
</evidence>
<evidence type="ECO:0000313" key="4">
    <source>
        <dbReference type="EMBL" id="MFC6055509.1"/>
    </source>
</evidence>
<name>A0ABW1LVK6_9ACTN</name>
<dbReference type="GO" id="GO:0016746">
    <property type="term" value="F:acyltransferase activity"/>
    <property type="evidence" value="ECO:0007669"/>
    <property type="project" value="UniProtKB-KW"/>
</dbReference>
<comment type="caution">
    <text evidence="4">The sequence shown here is derived from an EMBL/GenBank/DDBJ whole genome shotgun (WGS) entry which is preliminary data.</text>
</comment>
<protein>
    <submittedName>
        <fullName evidence="4">Lysophospholipid acyltransferase family protein</fullName>
    </submittedName>
</protein>
<dbReference type="EMBL" id="JBHSPT010000018">
    <property type="protein sequence ID" value="MFC6055509.1"/>
    <property type="molecule type" value="Genomic_DNA"/>
</dbReference>
<evidence type="ECO:0000256" key="2">
    <source>
        <dbReference type="ARBA" id="ARBA00023315"/>
    </source>
</evidence>
<dbReference type="RefSeq" id="WP_386394963.1">
    <property type="nucleotide sequence ID" value="NZ_JBHSPT010000018.1"/>
</dbReference>
<dbReference type="Proteomes" id="UP001596242">
    <property type="component" value="Unassembled WGS sequence"/>
</dbReference>
<proteinExistence type="predicted"/>
<dbReference type="PANTHER" id="PTHR10434:SF11">
    <property type="entry name" value="1-ACYL-SN-GLYCEROL-3-PHOSPHATE ACYLTRANSFERASE"/>
    <property type="match status" value="1"/>
</dbReference>
<reference evidence="5" key="1">
    <citation type="journal article" date="2019" name="Int. J. Syst. Evol. Microbiol.">
        <title>The Global Catalogue of Microorganisms (GCM) 10K type strain sequencing project: providing services to taxonomists for standard genome sequencing and annotation.</title>
        <authorList>
            <consortium name="The Broad Institute Genomics Platform"/>
            <consortium name="The Broad Institute Genome Sequencing Center for Infectious Disease"/>
            <person name="Wu L."/>
            <person name="Ma J."/>
        </authorList>
    </citation>
    <scope>NUCLEOTIDE SEQUENCE [LARGE SCALE GENOMIC DNA]</scope>
    <source>
        <strain evidence="5">JCM 12763</strain>
    </source>
</reference>
<dbReference type="CDD" id="cd07989">
    <property type="entry name" value="LPLAT_AGPAT-like"/>
    <property type="match status" value="1"/>
</dbReference>
<dbReference type="InterPro" id="IPR002123">
    <property type="entry name" value="Plipid/glycerol_acylTrfase"/>
</dbReference>
<dbReference type="SUPFAM" id="SSF69593">
    <property type="entry name" value="Glycerol-3-phosphate (1)-acyltransferase"/>
    <property type="match status" value="1"/>
</dbReference>
<sequence>MLSRAAAALLPFFGRLTVTREADGPYPVGSVFVANHDSVADPAVVLAALRSVDVMPAVLVTAGLWRMPLLGRALTQEGHIPVHRGSARASEALAAAAEALGAGRHVLIYAEGGLPLHQDARCAAPLPFRTGLARLVAATRAPVVPVGQVGARRLCSGTVAKQLAGVLTAPARRPRFHVHIGSPVRLPAETARGTSVAHGAVSAAWRRAAHAVGEPVRTPGTHG</sequence>
<feature type="domain" description="Phospholipid/glycerol acyltransferase" evidence="3">
    <location>
        <begin position="30"/>
        <end position="151"/>
    </location>
</feature>
<gene>
    <name evidence="4" type="ORF">ACFP50_08575</name>
</gene>